<accession>A0A1M6UV46</accession>
<dbReference type="STRING" id="1302687.SAMN05444267_100756"/>
<sequence length="299" mass="34112">MMENVCYRRDIMAVLNMVRKGMFGELVHGRGGYEHDLRGVLFNDGVTPYNSGVEFGAKGFSEAKWRTEHYVKRNGELYPTHGLGPVSMMMNVNRGNRLTRLSSFSSKSVGLHKYIVEHAKGGENHPNAKVKFNQGDIVTTQIACENGETILLTHDTSLQRPYDLGFRVQGTEGLWQDFGSGEFNDGHIYFEKTMNHSHKWDNPEKWLTENDHPMWKKYENMATGAGHGGMDFFVMNTFIECIKRNIEFPMDVYDLATWYSITPLSEKSIAQGGQVVDIPDFTKGQWKNRKPVFGMTDDF</sequence>
<keyword evidence="3" id="KW-1185">Reference proteome</keyword>
<gene>
    <name evidence="2" type="ORF">SAMN05444267_100756</name>
</gene>
<evidence type="ECO:0000313" key="3">
    <source>
        <dbReference type="Proteomes" id="UP000184364"/>
    </source>
</evidence>
<feature type="domain" description="Glycosyl hydrolase 109 C-terminal" evidence="1">
    <location>
        <begin position="12"/>
        <end position="202"/>
    </location>
</feature>
<organism evidence="2 3">
    <name type="scientific">Chryseobacterium polytrichastri</name>
    <dbReference type="NCBI Taxonomy" id="1302687"/>
    <lineage>
        <taxon>Bacteria</taxon>
        <taxon>Pseudomonadati</taxon>
        <taxon>Bacteroidota</taxon>
        <taxon>Flavobacteriia</taxon>
        <taxon>Flavobacteriales</taxon>
        <taxon>Weeksellaceae</taxon>
        <taxon>Chryseobacterium group</taxon>
        <taxon>Chryseobacterium</taxon>
    </lineage>
</organism>
<proteinExistence type="predicted"/>
<dbReference type="Gene3D" id="3.30.360.10">
    <property type="entry name" value="Dihydrodipicolinate Reductase, domain 2"/>
    <property type="match status" value="2"/>
</dbReference>
<protein>
    <recommendedName>
        <fullName evidence="1">Glycosyl hydrolase 109 C-terminal domain-containing protein</fullName>
    </recommendedName>
</protein>
<dbReference type="AlphaFoldDB" id="A0A1M6UV46"/>
<reference evidence="3" key="1">
    <citation type="submission" date="2016-11" db="EMBL/GenBank/DDBJ databases">
        <authorList>
            <person name="Varghese N."/>
            <person name="Submissions S."/>
        </authorList>
    </citation>
    <scope>NUCLEOTIDE SEQUENCE [LARGE SCALE GENOMIC DNA]</scope>
    <source>
        <strain evidence="3">DSM 26899</strain>
    </source>
</reference>
<dbReference type="EMBL" id="FRAV01000007">
    <property type="protein sequence ID" value="SHK73110.1"/>
    <property type="molecule type" value="Genomic_DNA"/>
</dbReference>
<evidence type="ECO:0000313" key="2">
    <source>
        <dbReference type="EMBL" id="SHK73110.1"/>
    </source>
</evidence>
<dbReference type="InterPro" id="IPR049303">
    <property type="entry name" value="Glyco_hydro_109_C"/>
</dbReference>
<name>A0A1M6UV46_9FLAO</name>
<dbReference type="Proteomes" id="UP000184364">
    <property type="component" value="Unassembled WGS sequence"/>
</dbReference>
<dbReference type="Pfam" id="PF21252">
    <property type="entry name" value="Glyco_hydro_109_C"/>
    <property type="match status" value="1"/>
</dbReference>
<evidence type="ECO:0000259" key="1">
    <source>
        <dbReference type="Pfam" id="PF21252"/>
    </source>
</evidence>